<dbReference type="PANTHER" id="PTHR30514:SF1">
    <property type="entry name" value="HTH-TYPE TRANSCRIPTIONAL REGULATOR HEXR-RELATED"/>
    <property type="match status" value="1"/>
</dbReference>
<gene>
    <name evidence="2" type="primary">ybbH_2</name>
    <name evidence="2" type="ORF">GALL_499800</name>
</gene>
<dbReference type="CDD" id="cd05013">
    <property type="entry name" value="SIS_RpiR"/>
    <property type="match status" value="1"/>
</dbReference>
<dbReference type="PROSITE" id="PS51464">
    <property type="entry name" value="SIS"/>
    <property type="match status" value="1"/>
</dbReference>
<dbReference type="EMBL" id="MLJW01005315">
    <property type="protein sequence ID" value="OIQ68430.1"/>
    <property type="molecule type" value="Genomic_DNA"/>
</dbReference>
<sequence>MGWTDAHTALTSMATLGDGDLLIAISHSGTTRDIVDVMQAFQAKGTQTVIITNNPRSSAAGKADMKLLTTAGESPFRSGATASRIAQLTLVDCLCIALAQRDMARTKTALDQSLAAVGGRYLDTDPLPTG</sequence>
<comment type="caution">
    <text evidence="2">The sequence shown here is derived from an EMBL/GenBank/DDBJ whole genome shotgun (WGS) entry which is preliminary data.</text>
</comment>
<dbReference type="AlphaFoldDB" id="A0A1J5PAU5"/>
<organism evidence="2">
    <name type="scientific">mine drainage metagenome</name>
    <dbReference type="NCBI Taxonomy" id="410659"/>
    <lineage>
        <taxon>unclassified sequences</taxon>
        <taxon>metagenomes</taxon>
        <taxon>ecological metagenomes</taxon>
    </lineage>
</organism>
<dbReference type="GO" id="GO:0003700">
    <property type="term" value="F:DNA-binding transcription factor activity"/>
    <property type="evidence" value="ECO:0007669"/>
    <property type="project" value="InterPro"/>
</dbReference>
<dbReference type="GO" id="GO:0097367">
    <property type="term" value="F:carbohydrate derivative binding"/>
    <property type="evidence" value="ECO:0007669"/>
    <property type="project" value="InterPro"/>
</dbReference>
<dbReference type="SUPFAM" id="SSF53697">
    <property type="entry name" value="SIS domain"/>
    <property type="match status" value="1"/>
</dbReference>
<dbReference type="Gene3D" id="3.40.50.10490">
    <property type="entry name" value="Glucose-6-phosphate isomerase like protein, domain 1"/>
    <property type="match status" value="1"/>
</dbReference>
<evidence type="ECO:0000313" key="2">
    <source>
        <dbReference type="EMBL" id="OIQ68430.1"/>
    </source>
</evidence>
<accession>A0A1J5PAU5</accession>
<evidence type="ECO:0000259" key="1">
    <source>
        <dbReference type="PROSITE" id="PS51464"/>
    </source>
</evidence>
<proteinExistence type="predicted"/>
<dbReference type="PANTHER" id="PTHR30514">
    <property type="entry name" value="GLUCOKINASE"/>
    <property type="match status" value="1"/>
</dbReference>
<dbReference type="InterPro" id="IPR047640">
    <property type="entry name" value="RpiR-like"/>
</dbReference>
<feature type="domain" description="SIS" evidence="1">
    <location>
        <begin position="1"/>
        <end position="104"/>
    </location>
</feature>
<reference evidence="2" key="1">
    <citation type="submission" date="2016-10" db="EMBL/GenBank/DDBJ databases">
        <title>Sequence of Gallionella enrichment culture.</title>
        <authorList>
            <person name="Poehlein A."/>
            <person name="Muehling M."/>
            <person name="Daniel R."/>
        </authorList>
    </citation>
    <scope>NUCLEOTIDE SEQUENCE</scope>
</reference>
<dbReference type="GO" id="GO:1901135">
    <property type="term" value="P:carbohydrate derivative metabolic process"/>
    <property type="evidence" value="ECO:0007669"/>
    <property type="project" value="InterPro"/>
</dbReference>
<name>A0A1J5PAU5_9ZZZZ</name>
<dbReference type="InterPro" id="IPR001347">
    <property type="entry name" value="SIS_dom"/>
</dbReference>
<dbReference type="InterPro" id="IPR046348">
    <property type="entry name" value="SIS_dom_sf"/>
</dbReference>
<protein>
    <submittedName>
        <fullName evidence="2">Putative HTH-type transcriptional regulator YbbH</fullName>
    </submittedName>
</protein>
<dbReference type="GO" id="GO:0003677">
    <property type="term" value="F:DNA binding"/>
    <property type="evidence" value="ECO:0007669"/>
    <property type="project" value="InterPro"/>
</dbReference>
<dbReference type="Pfam" id="PF01380">
    <property type="entry name" value="SIS"/>
    <property type="match status" value="1"/>
</dbReference>
<dbReference type="InterPro" id="IPR035472">
    <property type="entry name" value="RpiR-like_SIS"/>
</dbReference>